<dbReference type="GO" id="GO:0050053">
    <property type="term" value="F:levansucrase activity"/>
    <property type="evidence" value="ECO:0007669"/>
    <property type="project" value="InterPro"/>
</dbReference>
<dbReference type="SUPFAM" id="SSF75005">
    <property type="entry name" value="Arabinanase/levansucrase/invertase"/>
    <property type="match status" value="1"/>
</dbReference>
<dbReference type="GO" id="GO:0016787">
    <property type="term" value="F:hydrolase activity"/>
    <property type="evidence" value="ECO:0007669"/>
    <property type="project" value="UniProtKB-KW"/>
</dbReference>
<dbReference type="InterPro" id="IPR023296">
    <property type="entry name" value="Glyco_hydro_beta-prop_sf"/>
</dbReference>
<dbReference type="Pfam" id="PF02435">
    <property type="entry name" value="Glyco_hydro_68"/>
    <property type="match status" value="2"/>
</dbReference>
<feature type="site" description="Transition state stabilizer" evidence="3">
    <location>
        <position position="201"/>
    </location>
</feature>
<comment type="similarity">
    <text evidence="1 4">Belongs to the glycosyl hydrolase 68 family.</text>
</comment>
<dbReference type="Gene3D" id="2.115.10.20">
    <property type="entry name" value="Glycosyl hydrolase domain, family 43"/>
    <property type="match status" value="1"/>
</dbReference>
<dbReference type="OrthoDB" id="3359526at2"/>
<sequence length="378" mass="41080">MTQITPHPALQPATLRWTAADLATLAQRDFDRAPVLGQTDVVRIGSDLDVWDAWPLADNAGNPVSWRGGELWFALAAPALDDPEERHGKARIHTFHHVDGAFHHMGPTLPDGFSPGTREWSGSARIEGDEVALYFTAAGARDEDRLSYRQRLFVTRLHLGDGEEIFKGWSEPRELLAPGSGPYLAVEAAEGTIGEIKAFRDPFPWDLPDGRKILLFTASSKADPGPFNGMVGMALAGEDGTYNAVDPLIDAVGTNNELERPHLVAANGRIYLFWSTQAKVFAPGCIAPTGLYGAVADNIEGTWQLLNGDGLIFANPVNEPFQTYSWWVMPDLRVTSFVDYWGVDDPAAEAKPHGRAHFGGTFAPFLHLTLDGATAGLA</sequence>
<dbReference type="EMBL" id="RXOL01000001">
    <property type="protein sequence ID" value="RVQ68811.1"/>
    <property type="molecule type" value="Genomic_DNA"/>
</dbReference>
<keyword evidence="5" id="KW-0378">Hydrolase</keyword>
<dbReference type="AlphaFoldDB" id="A0A437GZL4"/>
<evidence type="ECO:0000313" key="6">
    <source>
        <dbReference type="Proteomes" id="UP000283003"/>
    </source>
</evidence>
<name>A0A437GZL4_9SPHN</name>
<feature type="binding site" evidence="2">
    <location>
        <position position="121"/>
    </location>
    <ligand>
        <name>substrate</name>
    </ligand>
</feature>
<dbReference type="GO" id="GO:0009758">
    <property type="term" value="P:carbohydrate utilization"/>
    <property type="evidence" value="ECO:0007669"/>
    <property type="project" value="InterPro"/>
</dbReference>
<dbReference type="RefSeq" id="WP_127610998.1">
    <property type="nucleotide sequence ID" value="NZ_RXOL01000001.1"/>
</dbReference>
<evidence type="ECO:0000256" key="2">
    <source>
        <dbReference type="PIRSR" id="PIRSR603469-2"/>
    </source>
</evidence>
<dbReference type="InterPro" id="IPR003469">
    <property type="entry name" value="Glyco_hydro_68"/>
</dbReference>
<evidence type="ECO:0000313" key="5">
    <source>
        <dbReference type="EMBL" id="RVQ68811.1"/>
    </source>
</evidence>
<evidence type="ECO:0000256" key="3">
    <source>
        <dbReference type="PIRSR" id="PIRSR603469-4"/>
    </source>
</evidence>
<accession>A0A437GZL4</accession>
<reference evidence="5 6" key="1">
    <citation type="submission" date="2018-12" db="EMBL/GenBank/DDBJ databases">
        <title>Croceicoccus ponticola sp. nov., a lipolytic bacterium isolated from seawater.</title>
        <authorList>
            <person name="Yoon J.-H."/>
        </authorList>
    </citation>
    <scope>NUCLEOTIDE SEQUENCE [LARGE SCALE GENOMIC DNA]</scope>
    <source>
        <strain evidence="5 6">GM-16</strain>
    </source>
</reference>
<organism evidence="5 6">
    <name type="scientific">Croceicoccus ponticola</name>
    <dbReference type="NCBI Taxonomy" id="2217664"/>
    <lineage>
        <taxon>Bacteria</taxon>
        <taxon>Pseudomonadati</taxon>
        <taxon>Pseudomonadota</taxon>
        <taxon>Alphaproteobacteria</taxon>
        <taxon>Sphingomonadales</taxon>
        <taxon>Erythrobacteraceae</taxon>
        <taxon>Croceicoccus</taxon>
    </lineage>
</organism>
<dbReference type="Proteomes" id="UP000283003">
    <property type="component" value="Unassembled WGS sequence"/>
</dbReference>
<gene>
    <name evidence="5" type="ORF">EKN06_00855</name>
</gene>
<protein>
    <submittedName>
        <fullName evidence="5">Glycoside hydrolase family 68 protein</fullName>
    </submittedName>
</protein>
<proteinExistence type="inferred from homology"/>
<feature type="binding site" evidence="2">
    <location>
        <position position="51"/>
    </location>
    <ligand>
        <name>substrate</name>
    </ligand>
</feature>
<evidence type="ECO:0000256" key="1">
    <source>
        <dbReference type="ARBA" id="ARBA00006775"/>
    </source>
</evidence>
<keyword evidence="6" id="KW-1185">Reference proteome</keyword>
<dbReference type="CDD" id="cd08997">
    <property type="entry name" value="GH68"/>
    <property type="match status" value="1"/>
</dbReference>
<comment type="caution">
    <text evidence="5">The sequence shown here is derived from an EMBL/GenBank/DDBJ whole genome shotgun (WGS) entry which is preliminary data.</text>
</comment>
<evidence type="ECO:0000256" key="4">
    <source>
        <dbReference type="RuleBase" id="RU361220"/>
    </source>
</evidence>